<protein>
    <recommendedName>
        <fullName evidence="3">PH domain-containing protein</fullName>
    </recommendedName>
</protein>
<evidence type="ECO:0000313" key="2">
    <source>
        <dbReference type="Proteomes" id="UP000728185"/>
    </source>
</evidence>
<organism evidence="1 2">
    <name type="scientific">Fasciolopsis buskii</name>
    <dbReference type="NCBI Taxonomy" id="27845"/>
    <lineage>
        <taxon>Eukaryota</taxon>
        <taxon>Metazoa</taxon>
        <taxon>Spiralia</taxon>
        <taxon>Lophotrochozoa</taxon>
        <taxon>Platyhelminthes</taxon>
        <taxon>Trematoda</taxon>
        <taxon>Digenea</taxon>
        <taxon>Plagiorchiida</taxon>
        <taxon>Echinostomata</taxon>
        <taxon>Echinostomatoidea</taxon>
        <taxon>Fasciolidae</taxon>
        <taxon>Fasciolopsis</taxon>
    </lineage>
</organism>
<feature type="non-terminal residue" evidence="1">
    <location>
        <position position="525"/>
    </location>
</feature>
<proteinExistence type="predicted"/>
<dbReference type="Proteomes" id="UP000728185">
    <property type="component" value="Unassembled WGS sequence"/>
</dbReference>
<reference evidence="1" key="1">
    <citation type="submission" date="2019-05" db="EMBL/GenBank/DDBJ databases">
        <title>Annotation for the trematode Fasciolopsis buski.</title>
        <authorList>
            <person name="Choi Y.-J."/>
        </authorList>
    </citation>
    <scope>NUCLEOTIDE SEQUENCE</scope>
    <source>
        <strain evidence="1">HT</strain>
        <tissue evidence="1">Whole worm</tissue>
    </source>
</reference>
<evidence type="ECO:0000313" key="1">
    <source>
        <dbReference type="EMBL" id="KAA0193427.1"/>
    </source>
</evidence>
<gene>
    <name evidence="1" type="ORF">FBUS_08558</name>
</gene>
<name>A0A8E0S0T3_9TREM</name>
<sequence>LINVQQSLPRLLTLLSFGCFPRPFYQVNELNGRRQPRLFVLLSDILIYATPRKRRPLRPGFSGLRERRKQARVTPRLTTVGRCRPLQDIHKVGAGQSSLYRHGTSHGVWFRRRMRRGFAYPPFERAWLDSVARPNPSQAHECPVDLLASRNVRFTCISVYPLHHCQIQPHFPLDSKQTDFVERSYSHLMFIDDKPVGRSSEHRTHLTFNANMDDTVVSRTCAVMPSHTRDCVYPSTPMSLDLGCLSLERNAFTVTCRDASFTVDFDDRSTAENWVLSLDTAINAVRMARQSLRKASSAKRPMPVADFVSYEHWLWRTDHPAPNPPNSIQSRACTLTESLGLHERNGLSGWLDSGRRLINSCHWLTSPFTNLRDNGKAYVIDSVDAVPRSRLSCLRSKSCSPLNSCMSNERTQSELFCPPYKQNSVQLIGVRTQNGEQRDLPALQWSELGYDSFDECSPTFASLPAADNRESLQHSGPSSPFHPGQLDSSGIASGCSISTRTYASVVDHDISSQPVVSSARNQCKK</sequence>
<keyword evidence="2" id="KW-1185">Reference proteome</keyword>
<dbReference type="OrthoDB" id="245697at2759"/>
<dbReference type="AlphaFoldDB" id="A0A8E0S0T3"/>
<dbReference type="EMBL" id="LUCM01005037">
    <property type="protein sequence ID" value="KAA0193427.1"/>
    <property type="molecule type" value="Genomic_DNA"/>
</dbReference>
<accession>A0A8E0S0T3</accession>
<evidence type="ECO:0008006" key="3">
    <source>
        <dbReference type="Google" id="ProtNLM"/>
    </source>
</evidence>
<comment type="caution">
    <text evidence="1">The sequence shown here is derived from an EMBL/GenBank/DDBJ whole genome shotgun (WGS) entry which is preliminary data.</text>
</comment>